<dbReference type="AlphaFoldDB" id="A0A926FCY1"/>
<sequence>MEFMLGCNYWASNAGALMWERWDADAVDKDLKVLSENGVSYMRVFPNWRDFQPVKVMRQWAGNEYEYLMTDESFPTNENYLDETMLARFNEFCSIAEKYNIKLIVGLLTGWMSGRLFVPPILEGLNLYTDPTALLFEMRFIKGFIGATKHQKSIFAWDLGNECNCLTYTEYRSTASSWTAIVANTIKAYDSTRPVVSGMHSLGTENAWTIFDQAEHTDILTTHPYPHFVPHCFKNTLTSQRTLLHPSCETAYYSDIGKKPCFVEEIGTLGPMTCNDETASKFLFNNLFSVWANGSKGLMFWCNSDFADIDRAPYTWDMMEDELGLADKERKPRKTLLAIKKFSQFLKKFGGEINPPEKDAVLISTRNQDAWGAAYSAYILAKQNDLTLSFAWSDQKLPDSEIYMLPSICSTRVMCMERYLELLERVRNGAALYISNDNGFVAKFAEISGIEVVNSLEVDEDGFTELYGEKIEFKRRKRYIVKPCGAKVLSYDNLGNPAICENKYGKGRVFYVNFPLETMLADDSFGFEQNRHLVYKKLFENTEQIVRSNDIKMSVTRHKHGEKYICTAINYGDESLKNKIEISKDFAVSKVIYGDIENVEPHDACVFEIEKI</sequence>
<protein>
    <recommendedName>
        <fullName evidence="3">Beta-mannanase</fullName>
    </recommendedName>
</protein>
<dbReference type="RefSeq" id="WP_262431584.1">
    <property type="nucleotide sequence ID" value="NZ_JACRTE010000003.1"/>
</dbReference>
<dbReference type="InterPro" id="IPR029062">
    <property type="entry name" value="Class_I_gatase-like"/>
</dbReference>
<evidence type="ECO:0008006" key="3">
    <source>
        <dbReference type="Google" id="ProtNLM"/>
    </source>
</evidence>
<organism evidence="1 2">
    <name type="scientific">Qingrenia yutianensis</name>
    <dbReference type="NCBI Taxonomy" id="2763676"/>
    <lineage>
        <taxon>Bacteria</taxon>
        <taxon>Bacillati</taxon>
        <taxon>Bacillota</taxon>
        <taxon>Clostridia</taxon>
        <taxon>Eubacteriales</taxon>
        <taxon>Oscillospiraceae</taxon>
        <taxon>Qingrenia</taxon>
    </lineage>
</organism>
<accession>A0A926FCY1</accession>
<name>A0A926FCY1_9FIRM</name>
<dbReference type="Gene3D" id="3.20.20.80">
    <property type="entry name" value="Glycosidases"/>
    <property type="match status" value="1"/>
</dbReference>
<dbReference type="Gene3D" id="3.40.50.880">
    <property type="match status" value="1"/>
</dbReference>
<proteinExistence type="predicted"/>
<keyword evidence="2" id="KW-1185">Reference proteome</keyword>
<dbReference type="Proteomes" id="UP000647416">
    <property type="component" value="Unassembled WGS sequence"/>
</dbReference>
<evidence type="ECO:0000313" key="2">
    <source>
        <dbReference type="Proteomes" id="UP000647416"/>
    </source>
</evidence>
<dbReference type="EMBL" id="JACRTE010000003">
    <property type="protein sequence ID" value="MBC8596019.1"/>
    <property type="molecule type" value="Genomic_DNA"/>
</dbReference>
<dbReference type="SUPFAM" id="SSF51445">
    <property type="entry name" value="(Trans)glycosidases"/>
    <property type="match status" value="1"/>
</dbReference>
<dbReference type="InterPro" id="IPR017853">
    <property type="entry name" value="GH"/>
</dbReference>
<reference evidence="1" key="1">
    <citation type="submission" date="2020-08" db="EMBL/GenBank/DDBJ databases">
        <title>Genome public.</title>
        <authorList>
            <person name="Liu C."/>
            <person name="Sun Q."/>
        </authorList>
    </citation>
    <scope>NUCLEOTIDE SEQUENCE</scope>
    <source>
        <strain evidence="1">NSJ-50</strain>
    </source>
</reference>
<gene>
    <name evidence="1" type="ORF">H8706_03945</name>
</gene>
<comment type="caution">
    <text evidence="1">The sequence shown here is derived from an EMBL/GenBank/DDBJ whole genome shotgun (WGS) entry which is preliminary data.</text>
</comment>
<evidence type="ECO:0000313" key="1">
    <source>
        <dbReference type="EMBL" id="MBC8596019.1"/>
    </source>
</evidence>